<reference evidence="4 5" key="1">
    <citation type="journal article" date="2014" name="Antonie Van Leeuwenhoek">
        <title>Hyphomonas beringensis sp. nov. and Hyphomonas chukchiensis sp. nov., isolated from surface seawater of the Bering Sea and Chukchi Sea.</title>
        <authorList>
            <person name="Li C."/>
            <person name="Lai Q."/>
            <person name="Li G."/>
            <person name="Dong C."/>
            <person name="Wang J."/>
            <person name="Liao Y."/>
            <person name="Shao Z."/>
        </authorList>
    </citation>
    <scope>NUCLEOTIDE SEQUENCE [LARGE SCALE GENOMIC DNA]</scope>
    <source>
        <strain evidence="4 5">VP2</strain>
    </source>
</reference>
<dbReference type="PANTHER" id="PTHR40841">
    <property type="entry name" value="SIDEROPHORE TRIACETYLFUSARININE C ESTERASE"/>
    <property type="match status" value="1"/>
</dbReference>
<dbReference type="EMBL" id="ARYJ01000002">
    <property type="protein sequence ID" value="KCZ90195.1"/>
    <property type="molecule type" value="Genomic_DNA"/>
</dbReference>
<keyword evidence="2" id="KW-0378">Hydrolase</keyword>
<dbReference type="GO" id="GO:0016788">
    <property type="term" value="F:hydrolase activity, acting on ester bonds"/>
    <property type="evidence" value="ECO:0007669"/>
    <property type="project" value="TreeGrafter"/>
</dbReference>
<evidence type="ECO:0000256" key="2">
    <source>
        <dbReference type="ARBA" id="ARBA00022801"/>
    </source>
</evidence>
<dbReference type="Gene3D" id="3.40.50.1820">
    <property type="entry name" value="alpha/beta hydrolase"/>
    <property type="match status" value="1"/>
</dbReference>
<dbReference type="PANTHER" id="PTHR40841:SF2">
    <property type="entry name" value="SIDEROPHORE-DEGRADING ESTERASE (EUROFUNG)"/>
    <property type="match status" value="1"/>
</dbReference>
<evidence type="ECO:0000313" key="5">
    <source>
        <dbReference type="Proteomes" id="UP000024816"/>
    </source>
</evidence>
<accession>A0A059FHR2</accession>
<organism evidence="4 5">
    <name type="scientific">Hyphomonas jannaschiana VP2</name>
    <dbReference type="NCBI Taxonomy" id="1280952"/>
    <lineage>
        <taxon>Bacteria</taxon>
        <taxon>Pseudomonadati</taxon>
        <taxon>Pseudomonadota</taxon>
        <taxon>Alphaproteobacteria</taxon>
        <taxon>Hyphomonadales</taxon>
        <taxon>Hyphomonadaceae</taxon>
        <taxon>Hyphomonas</taxon>
    </lineage>
</organism>
<comment type="similarity">
    <text evidence="1">Belongs to the esterase D family.</text>
</comment>
<name>A0A059FHR2_9PROT</name>
<dbReference type="SUPFAM" id="SSF53474">
    <property type="entry name" value="alpha/beta-Hydrolases"/>
    <property type="match status" value="1"/>
</dbReference>
<dbReference type="InterPro" id="IPR000801">
    <property type="entry name" value="Esterase-like"/>
</dbReference>
<dbReference type="InterPro" id="IPR029058">
    <property type="entry name" value="AB_hydrolase_fold"/>
</dbReference>
<dbReference type="InterPro" id="IPR052558">
    <property type="entry name" value="Siderophore_Hydrolase_D"/>
</dbReference>
<dbReference type="PATRIC" id="fig|1280952.3.peg.637"/>
<proteinExistence type="inferred from homology"/>
<sequence>MIARFLLILTCFVCGAAPALPQTPSAAYVMERTEVRDIVSATGGAYRIFIQTPEGPAPEAGYPVLYILDGEDNFAVAAATADRYAKYARDHGFEAGLIVGIGYAEESRRSLDYTPETDLTADARGRPVGGAGAFREFIVSDLRPAIEADFPVDTSRQTLFGHSYGGLFVLDTFFADPSLFQTYVAASPSIWFGTRAVLRNEAELSGKLVGLSPRTLVLTAGDGEDHIPPALAGSGVGSLRAEAEALASRLTGIEGLTVHHRTLTGETHGSALLPALGSAVAYTFAGGPL</sequence>
<dbReference type="RefSeq" id="WP_051597300.1">
    <property type="nucleotide sequence ID" value="NZ_ARYJ01000002.1"/>
</dbReference>
<feature type="signal peptide" evidence="3">
    <location>
        <begin position="1"/>
        <end position="16"/>
    </location>
</feature>
<dbReference type="STRING" id="1280952.HJA_03171"/>
<dbReference type="Proteomes" id="UP000024816">
    <property type="component" value="Unassembled WGS sequence"/>
</dbReference>
<keyword evidence="5" id="KW-1185">Reference proteome</keyword>
<protein>
    <submittedName>
        <fullName evidence="4">Esterase</fullName>
    </submittedName>
</protein>
<comment type="caution">
    <text evidence="4">The sequence shown here is derived from an EMBL/GenBank/DDBJ whole genome shotgun (WGS) entry which is preliminary data.</text>
</comment>
<evidence type="ECO:0000313" key="4">
    <source>
        <dbReference type="EMBL" id="KCZ90195.1"/>
    </source>
</evidence>
<gene>
    <name evidence="4" type="ORF">HJA_03171</name>
</gene>
<evidence type="ECO:0000256" key="3">
    <source>
        <dbReference type="SAM" id="SignalP"/>
    </source>
</evidence>
<evidence type="ECO:0000256" key="1">
    <source>
        <dbReference type="ARBA" id="ARBA00005622"/>
    </source>
</evidence>
<dbReference type="Pfam" id="PF00756">
    <property type="entry name" value="Esterase"/>
    <property type="match status" value="1"/>
</dbReference>
<dbReference type="OrthoDB" id="9784036at2"/>
<feature type="chain" id="PRO_5001578098" evidence="3">
    <location>
        <begin position="17"/>
        <end position="289"/>
    </location>
</feature>
<dbReference type="AlphaFoldDB" id="A0A059FHR2"/>
<dbReference type="eggNOG" id="COG2819">
    <property type="taxonomic scope" value="Bacteria"/>
</dbReference>
<keyword evidence="3" id="KW-0732">Signal</keyword>